<evidence type="ECO:0000256" key="1">
    <source>
        <dbReference type="SAM" id="Coils"/>
    </source>
</evidence>
<dbReference type="Proteomes" id="UP000216451">
    <property type="component" value="Unassembled WGS sequence"/>
</dbReference>
<name>A0A261G272_9BIFI</name>
<evidence type="ECO:0000313" key="3">
    <source>
        <dbReference type="Proteomes" id="UP000216451"/>
    </source>
</evidence>
<keyword evidence="3" id="KW-1185">Reference proteome</keyword>
<accession>A0A261G272</accession>
<sequence>MNTTIQDPTDAQMIAVAGFTLHQQDANVEMEQRQALLEAQAKRIAELQDEIKTREDEVTGIKNTILDQWQPGKYAAGSLTVQVKEGAKTINATKFTKTFPPTEYPDLYKLAPDSKEARKQLGEQQLAPVMASRKPSVVIA</sequence>
<organism evidence="2 3">
    <name type="scientific">Bifidobacterium aquikefiri</name>
    <dbReference type="NCBI Taxonomy" id="1653207"/>
    <lineage>
        <taxon>Bacteria</taxon>
        <taxon>Bacillati</taxon>
        <taxon>Actinomycetota</taxon>
        <taxon>Actinomycetes</taxon>
        <taxon>Bifidobacteriales</taxon>
        <taxon>Bifidobacteriaceae</taxon>
        <taxon>Bifidobacterium</taxon>
    </lineage>
</organism>
<proteinExistence type="predicted"/>
<dbReference type="OrthoDB" id="3240317at2"/>
<evidence type="ECO:0000313" key="2">
    <source>
        <dbReference type="EMBL" id="OZG65527.1"/>
    </source>
</evidence>
<gene>
    <name evidence="2" type="ORF">BAQU_1710</name>
</gene>
<reference evidence="2 3" key="1">
    <citation type="journal article" date="2017" name="BMC Genomics">
        <title>Comparative genomic and phylogenomic analyses of the Bifidobacteriaceae family.</title>
        <authorList>
            <person name="Lugli G.A."/>
            <person name="Milani C."/>
            <person name="Turroni F."/>
            <person name="Duranti S."/>
            <person name="Mancabelli L."/>
            <person name="Mangifesta M."/>
            <person name="Ferrario C."/>
            <person name="Modesto M."/>
            <person name="Mattarelli P."/>
            <person name="Jiri K."/>
            <person name="van Sinderen D."/>
            <person name="Ventura M."/>
        </authorList>
    </citation>
    <scope>NUCLEOTIDE SEQUENCE [LARGE SCALE GENOMIC DNA]</scope>
    <source>
        <strain evidence="2 3">LMG 28769</strain>
    </source>
</reference>
<dbReference type="GeneID" id="98296365"/>
<dbReference type="EMBL" id="MWXA01000008">
    <property type="protein sequence ID" value="OZG65527.1"/>
    <property type="molecule type" value="Genomic_DNA"/>
</dbReference>
<comment type="caution">
    <text evidence="2">The sequence shown here is derived from an EMBL/GenBank/DDBJ whole genome shotgun (WGS) entry which is preliminary data.</text>
</comment>
<keyword evidence="1" id="KW-0175">Coiled coil</keyword>
<dbReference type="AlphaFoldDB" id="A0A261G272"/>
<protein>
    <submittedName>
        <fullName evidence="2">Uncharacterized protein</fullName>
    </submittedName>
</protein>
<feature type="coiled-coil region" evidence="1">
    <location>
        <begin position="30"/>
        <end position="64"/>
    </location>
</feature>
<dbReference type="RefSeq" id="WP_094694740.1">
    <property type="nucleotide sequence ID" value="NZ_JBDNSV010000003.1"/>
</dbReference>